<dbReference type="Pfam" id="PF13305">
    <property type="entry name" value="TetR_C_33"/>
    <property type="match status" value="1"/>
</dbReference>
<reference evidence="4 5" key="1">
    <citation type="submission" date="2020-03" db="EMBL/GenBank/DDBJ databases">
        <title>Two novel Motilibacter sp.</title>
        <authorList>
            <person name="Liu S."/>
        </authorList>
    </citation>
    <scope>NUCLEOTIDE SEQUENCE [LARGE SCALE GENOMIC DNA]</scope>
    <source>
        <strain evidence="4 5">E257</strain>
    </source>
</reference>
<name>A0ABX0GYJ2_9ACTN</name>
<comment type="caution">
    <text evidence="4">The sequence shown here is derived from an EMBL/GenBank/DDBJ whole genome shotgun (WGS) entry which is preliminary data.</text>
</comment>
<evidence type="ECO:0000313" key="5">
    <source>
        <dbReference type="Proteomes" id="UP000800981"/>
    </source>
</evidence>
<dbReference type="InterPro" id="IPR025996">
    <property type="entry name" value="MT1864/Rv1816-like_C"/>
</dbReference>
<organism evidence="4 5">
    <name type="scientific">Motilibacter deserti</name>
    <dbReference type="NCBI Taxonomy" id="2714956"/>
    <lineage>
        <taxon>Bacteria</taxon>
        <taxon>Bacillati</taxon>
        <taxon>Actinomycetota</taxon>
        <taxon>Actinomycetes</taxon>
        <taxon>Motilibacterales</taxon>
        <taxon>Motilibacteraceae</taxon>
        <taxon>Motilibacter</taxon>
    </lineage>
</organism>
<protein>
    <submittedName>
        <fullName evidence="4">TetR/AcrR family transcriptional regulator</fullName>
    </submittedName>
</protein>
<dbReference type="SUPFAM" id="SSF46689">
    <property type="entry name" value="Homeodomain-like"/>
    <property type="match status" value="1"/>
</dbReference>
<dbReference type="Gene3D" id="1.10.357.10">
    <property type="entry name" value="Tetracycline Repressor, domain 2"/>
    <property type="match status" value="1"/>
</dbReference>
<keyword evidence="5" id="KW-1185">Reference proteome</keyword>
<keyword evidence="1" id="KW-0805">Transcription regulation</keyword>
<accession>A0ABX0GYJ2</accession>
<keyword evidence="2" id="KW-0804">Transcription</keyword>
<dbReference type="SUPFAM" id="SSF48498">
    <property type="entry name" value="Tetracyclin repressor-like, C-terminal domain"/>
    <property type="match status" value="1"/>
</dbReference>
<proteinExistence type="predicted"/>
<dbReference type="InterPro" id="IPR009057">
    <property type="entry name" value="Homeodomain-like_sf"/>
</dbReference>
<dbReference type="RefSeq" id="WP_166284146.1">
    <property type="nucleotide sequence ID" value="NZ_JAANNP010000043.1"/>
</dbReference>
<evidence type="ECO:0000256" key="2">
    <source>
        <dbReference type="ARBA" id="ARBA00023163"/>
    </source>
</evidence>
<evidence type="ECO:0000259" key="3">
    <source>
        <dbReference type="Pfam" id="PF13305"/>
    </source>
</evidence>
<evidence type="ECO:0000313" key="4">
    <source>
        <dbReference type="EMBL" id="NHC15653.1"/>
    </source>
</evidence>
<gene>
    <name evidence="4" type="ORF">G9H71_17875</name>
</gene>
<sequence>MPRRPDPDVRTALVERAAQMLARREPVTLRSLVAGTGASTMAVYTHFGGMPGLWSAVRQEGFGRLAARLSAVERTDDPVRDLMALGAAYAKNALDFPDLYRAMFDAAADLEDADAADSTFAQLVECAVRAREQGRFDRDVQPLDVATRQWLFGHGVVSLVLTGVLPAASLDAHVPPMAEALFVSAGDSLETARASVRDGWATFSSAR</sequence>
<feature type="domain" description="HTH-type transcriptional regulator MT1864/Rv1816-like C-terminal" evidence="3">
    <location>
        <begin position="82"/>
        <end position="171"/>
    </location>
</feature>
<dbReference type="Proteomes" id="UP000800981">
    <property type="component" value="Unassembled WGS sequence"/>
</dbReference>
<evidence type="ECO:0000256" key="1">
    <source>
        <dbReference type="ARBA" id="ARBA00023015"/>
    </source>
</evidence>
<dbReference type="EMBL" id="JAANNP010000043">
    <property type="protein sequence ID" value="NHC15653.1"/>
    <property type="molecule type" value="Genomic_DNA"/>
</dbReference>
<dbReference type="InterPro" id="IPR036271">
    <property type="entry name" value="Tet_transcr_reg_TetR-rel_C_sf"/>
</dbReference>